<dbReference type="AlphaFoldDB" id="A0A930BV61"/>
<dbReference type="Proteomes" id="UP000718593">
    <property type="component" value="Unassembled WGS sequence"/>
</dbReference>
<evidence type="ECO:0000313" key="5">
    <source>
        <dbReference type="Proteomes" id="UP000718593"/>
    </source>
</evidence>
<dbReference type="Gene3D" id="1.20.120.20">
    <property type="entry name" value="Apolipoprotein"/>
    <property type="match status" value="1"/>
</dbReference>
<dbReference type="PANTHER" id="PTHR37813:SF1">
    <property type="entry name" value="FELS-2 PROPHAGE PROTEIN"/>
    <property type="match status" value="1"/>
</dbReference>
<dbReference type="InterPro" id="IPR010090">
    <property type="entry name" value="Phage_tape_meas"/>
</dbReference>
<sequence>MASREIQVGLRIGAVVGGSLRAAFGSVRGTVTQLGRATDGLTAKQRQIGTTLSAAVAAGGSGLARLRAQYDRVGRTIDQLKVKQDRLNASIARGETLASRRQELRGQALETIGTAAVLGAPVFKSMAVSAAFQDQTNDIAITGGFDQAEEKRLGDVLRGAAIRWNQFQRDVAAGAQVLIAGGIENVDQLSAYAPIMAKTATATRASMDDLGSVAIALNDNLGIGAQGYERALNMLAFAGKKGQFELADMAKWLPQLTPQMAALGITGERAVAEIGASLQIARRGAGTNDEAANNFKNFLSKITAPDTLKSFEDAGINLQASMRNLVEGGLTPVQAMLEIITNYVGSKGPEAAKEFEAAMQIKDEAERQSALDRLNEAYKLGELFRDMQVLSFVRPALANRSDLAEIQAGSVAAADQGVLDADLARRMESPREQMKALMVNLSEIGLVIGQVLIPPLVEISKAVLPIVRGFGEWAAENPALIKGVVGLVGGLLAAKLAFIGVQYGMLLVLSPINAVRTGVLALSAKWTLLKALFQLGNFAPAVRGLKAIGTGFSAAMRFLVPFSKGLAMTFGGPLMLLAKGGLLLGRVMGGALVSGLKLAGQAVLWLGRALLLNPIGLAVTAIGIAAYAIYRYWEPISEFFSGLWSGVKGVFTSAWSGITAGLSRAWSGVQDMAANAWGGLTGFFSGLWSDVASVTRSAWDGIGAGLSSAWGSIRGAAASAWGGVSSFIGGVWGDVQTAVDGGVSGVTQQLLNWSPVGLLYQAISGGLSQLGVELPGKFSEFGANLMDGLIGGIRSMGTAVRDSVVGMGESVVGWFREKLGINSPSRVFMGFGANVSK</sequence>
<feature type="domain" description="Phage tail tape measure protein" evidence="3">
    <location>
        <begin position="161"/>
        <end position="357"/>
    </location>
</feature>
<proteinExistence type="predicted"/>
<evidence type="ECO:0000259" key="3">
    <source>
        <dbReference type="Pfam" id="PF10145"/>
    </source>
</evidence>
<keyword evidence="1" id="KW-1188">Viral release from host cell</keyword>
<dbReference type="Pfam" id="PF10145">
    <property type="entry name" value="PhageMin_Tail"/>
    <property type="match status" value="1"/>
</dbReference>
<dbReference type="EMBL" id="JABZMI010000291">
    <property type="protein sequence ID" value="MBF1165851.1"/>
    <property type="molecule type" value="Genomic_DNA"/>
</dbReference>
<dbReference type="NCBIfam" id="TIGR01760">
    <property type="entry name" value="tape_meas_TP901"/>
    <property type="match status" value="1"/>
</dbReference>
<protein>
    <submittedName>
        <fullName evidence="4">Phage tail tape measure protein</fullName>
    </submittedName>
</protein>
<feature type="transmembrane region" description="Helical" evidence="2">
    <location>
        <begin position="610"/>
        <end position="630"/>
    </location>
</feature>
<evidence type="ECO:0000256" key="1">
    <source>
        <dbReference type="ARBA" id="ARBA00022612"/>
    </source>
</evidence>
<feature type="transmembrane region" description="Helical" evidence="2">
    <location>
        <begin position="583"/>
        <end position="604"/>
    </location>
</feature>
<name>A0A930BV61_9RHOO</name>
<keyword evidence="2" id="KW-0812">Transmembrane</keyword>
<keyword evidence="2" id="KW-0472">Membrane</keyword>
<reference evidence="4" key="1">
    <citation type="submission" date="2020-04" db="EMBL/GenBank/DDBJ databases">
        <title>Deep metagenomics examines the oral microbiome during advanced dental caries in children, revealing novel taxa and co-occurrences with host molecules.</title>
        <authorList>
            <person name="Baker J.L."/>
            <person name="Morton J.T."/>
            <person name="Dinis M."/>
            <person name="Alvarez R."/>
            <person name="Tran N.C."/>
            <person name="Knight R."/>
            <person name="Edlund A."/>
        </authorList>
    </citation>
    <scope>NUCLEOTIDE SEQUENCE</scope>
    <source>
        <strain evidence="4">JCVI_32_bin.24</strain>
    </source>
</reference>
<dbReference type="PANTHER" id="PTHR37813">
    <property type="entry name" value="FELS-2 PROPHAGE PROTEIN"/>
    <property type="match status" value="1"/>
</dbReference>
<feature type="non-terminal residue" evidence="4">
    <location>
        <position position="837"/>
    </location>
</feature>
<evidence type="ECO:0000256" key="2">
    <source>
        <dbReference type="SAM" id="Phobius"/>
    </source>
</evidence>
<organism evidence="4 5">
    <name type="scientific">Dechloromonas agitata</name>
    <dbReference type="NCBI Taxonomy" id="73030"/>
    <lineage>
        <taxon>Bacteria</taxon>
        <taxon>Pseudomonadati</taxon>
        <taxon>Pseudomonadota</taxon>
        <taxon>Betaproteobacteria</taxon>
        <taxon>Rhodocyclales</taxon>
        <taxon>Azonexaceae</taxon>
        <taxon>Dechloromonas</taxon>
    </lineage>
</organism>
<evidence type="ECO:0000313" key="4">
    <source>
        <dbReference type="EMBL" id="MBF1165851.1"/>
    </source>
</evidence>
<comment type="caution">
    <text evidence="4">The sequence shown here is derived from an EMBL/GenBank/DDBJ whole genome shotgun (WGS) entry which is preliminary data.</text>
</comment>
<keyword evidence="2" id="KW-1133">Transmembrane helix</keyword>
<accession>A0A930BV61</accession>
<gene>
    <name evidence="4" type="ORF">HXL68_12535</name>
</gene>